<keyword evidence="5" id="KW-0131">Cell cycle</keyword>
<evidence type="ECO:0000256" key="5">
    <source>
        <dbReference type="ARBA" id="ARBA00023306"/>
    </source>
</evidence>
<dbReference type="Pfam" id="PF08478">
    <property type="entry name" value="POTRA_1"/>
    <property type="match status" value="1"/>
</dbReference>
<proteinExistence type="predicted"/>
<keyword evidence="3 7" id="KW-0812">Transmembrane</keyword>
<dbReference type="Proteomes" id="UP000228755">
    <property type="component" value="Unassembled WGS sequence"/>
</dbReference>
<evidence type="ECO:0000256" key="7">
    <source>
        <dbReference type="SAM" id="Phobius"/>
    </source>
</evidence>
<keyword evidence="2 10" id="KW-0132">Cell division</keyword>
<keyword evidence="1" id="KW-1003">Cell membrane</keyword>
<dbReference type="PANTHER" id="PTHR37820:SF1">
    <property type="entry name" value="CELL DIVISION PROTEIN FTSQ"/>
    <property type="match status" value="1"/>
</dbReference>
<sequence length="386" mass="41653">MASRTVRSVSSHTTGNHHASDEPRRLPQTGEAHQSRGVRRPYGVVRSSQKTRKPHRGRTIESYTGSKASGARLARSRKPRTVTSDTSDVQAELVPDVTVANGPAGAFVDARRLPSEDYVTETLRQTTGMLGVASRPKVVNFAERAKEHRRASTRVIALRTLIAGAVVAALVALFWLLFFSSAFRLEANRIEVSGANEWVSASTIHKIADQQSGKSLFMVSTNDVAEQLKDIPGVSQAKVTKHFPKAMSVEVTAQRPAAMLKSGDTLVAVDADARVLNSVTAKDISGIPVIETKDAQASLKNRSIKEALAILGALPESMRQSITKVTAETQDSVTTVLDDGARVIVWGDSSQLKLKMAVVDKIINDPKVIGNKQQVDVSAPLKPIIK</sequence>
<reference evidence="10 11" key="1">
    <citation type="submission" date="2017-11" db="EMBL/GenBank/DDBJ databases">
        <title>Draft genome sequences of strains TRE 1, TRE D, TRE H and TRI 7, isolated from tamarins, belonging to four potential novel Bifidobacterium species.</title>
        <authorList>
            <person name="Mattarelli P."/>
            <person name="Modesto M."/>
            <person name="Bonetti A."/>
            <person name="Puglisi E."/>
            <person name="Morelli L."/>
        </authorList>
    </citation>
    <scope>NUCLEOTIDE SEQUENCE [LARGE SCALE GENOMIC DNA]</scope>
    <source>
        <strain evidence="11">TRED</strain>
    </source>
</reference>
<organism evidence="10 11">
    <name type="scientific">Bifidobacterium scaligerum</name>
    <dbReference type="NCBI Taxonomy" id="2052656"/>
    <lineage>
        <taxon>Bacteria</taxon>
        <taxon>Bacillati</taxon>
        <taxon>Actinomycetota</taxon>
        <taxon>Actinomycetes</taxon>
        <taxon>Bifidobacteriales</taxon>
        <taxon>Bifidobacteriaceae</taxon>
        <taxon>Bifidobacterium</taxon>
    </lineage>
</organism>
<keyword evidence="4 7" id="KW-1133">Transmembrane helix</keyword>
<protein>
    <submittedName>
        <fullName evidence="10">Cell division protein FtsQ</fullName>
    </submittedName>
</protein>
<feature type="compositionally biased region" description="Low complexity" evidence="6">
    <location>
        <begin position="1"/>
        <end position="14"/>
    </location>
</feature>
<dbReference type="Gene3D" id="3.10.20.310">
    <property type="entry name" value="membrane protein fhac"/>
    <property type="match status" value="1"/>
</dbReference>
<evidence type="ECO:0000259" key="9">
    <source>
        <dbReference type="Pfam" id="PF08478"/>
    </source>
</evidence>
<feature type="domain" description="POTRA" evidence="9">
    <location>
        <begin position="188"/>
        <end position="252"/>
    </location>
</feature>
<evidence type="ECO:0000313" key="11">
    <source>
        <dbReference type="Proteomes" id="UP000228755"/>
    </source>
</evidence>
<evidence type="ECO:0000256" key="3">
    <source>
        <dbReference type="ARBA" id="ARBA00022692"/>
    </source>
</evidence>
<feature type="region of interest" description="Disordered" evidence="6">
    <location>
        <begin position="1"/>
        <end position="87"/>
    </location>
</feature>
<evidence type="ECO:0000313" key="10">
    <source>
        <dbReference type="EMBL" id="PJM79620.1"/>
    </source>
</evidence>
<feature type="domain" description="Cell division protein FtsQ/DivIB C-terminal" evidence="8">
    <location>
        <begin position="265"/>
        <end position="376"/>
    </location>
</feature>
<evidence type="ECO:0000256" key="6">
    <source>
        <dbReference type="SAM" id="MobiDB-lite"/>
    </source>
</evidence>
<keyword evidence="7" id="KW-0472">Membrane</keyword>
<evidence type="ECO:0000259" key="8">
    <source>
        <dbReference type="Pfam" id="PF03799"/>
    </source>
</evidence>
<evidence type="ECO:0000256" key="2">
    <source>
        <dbReference type="ARBA" id="ARBA00022618"/>
    </source>
</evidence>
<evidence type="ECO:0000256" key="4">
    <source>
        <dbReference type="ARBA" id="ARBA00022989"/>
    </source>
</evidence>
<comment type="caution">
    <text evidence="10">The sequence shown here is derived from an EMBL/GenBank/DDBJ whole genome shotgun (WGS) entry which is preliminary data.</text>
</comment>
<dbReference type="GO" id="GO:0051301">
    <property type="term" value="P:cell division"/>
    <property type="evidence" value="ECO:0007669"/>
    <property type="project" value="UniProtKB-KW"/>
</dbReference>
<dbReference type="InterPro" id="IPR013685">
    <property type="entry name" value="POTRA_FtsQ_type"/>
</dbReference>
<dbReference type="EMBL" id="PGLQ01000001">
    <property type="protein sequence ID" value="PJM79620.1"/>
    <property type="molecule type" value="Genomic_DNA"/>
</dbReference>
<accession>A0A2M9HS28</accession>
<dbReference type="Pfam" id="PF03799">
    <property type="entry name" value="FtsQ_DivIB_C"/>
    <property type="match status" value="1"/>
</dbReference>
<feature type="transmembrane region" description="Helical" evidence="7">
    <location>
        <begin position="156"/>
        <end position="178"/>
    </location>
</feature>
<dbReference type="InterPro" id="IPR050487">
    <property type="entry name" value="FtsQ_DivIB"/>
</dbReference>
<dbReference type="PANTHER" id="PTHR37820">
    <property type="entry name" value="CELL DIVISION PROTEIN DIVIB"/>
    <property type="match status" value="1"/>
</dbReference>
<dbReference type="AlphaFoldDB" id="A0A2M9HS28"/>
<evidence type="ECO:0000256" key="1">
    <source>
        <dbReference type="ARBA" id="ARBA00022475"/>
    </source>
</evidence>
<dbReference type="InterPro" id="IPR005548">
    <property type="entry name" value="Cell_div_FtsQ/DivIB_C"/>
</dbReference>
<name>A0A2M9HS28_9BIFI</name>
<gene>
    <name evidence="10" type="ORF">CUU80_00200</name>
</gene>
<dbReference type="GO" id="GO:0005886">
    <property type="term" value="C:plasma membrane"/>
    <property type="evidence" value="ECO:0007669"/>
    <property type="project" value="TreeGrafter"/>
</dbReference>
<keyword evidence="11" id="KW-1185">Reference proteome</keyword>
<dbReference type="OrthoDB" id="3238713at2"/>